<dbReference type="GeneID" id="34613655"/>
<dbReference type="Proteomes" id="UP000184188">
    <property type="component" value="Unassembled WGS sequence"/>
</dbReference>
<sequence>MCHQISWYRAMCLHPDPSWKLEIPCQTAIKAGTNLCNKVEVVILPMPDTCEICKMQEWLEKNLSVLETGFAEDQEDSCAEDHIAEWRDACGPGFVSEEFEDDESEMFDRITF</sequence>
<dbReference type="EMBL" id="KV878347">
    <property type="protein sequence ID" value="OJJ44748.1"/>
    <property type="molecule type" value="Genomic_DNA"/>
</dbReference>
<dbReference type="RefSeq" id="XP_022579258.1">
    <property type="nucleotide sequence ID" value="XM_022727191.1"/>
</dbReference>
<proteinExistence type="predicted"/>
<evidence type="ECO:0000313" key="2">
    <source>
        <dbReference type="Proteomes" id="UP000184188"/>
    </source>
</evidence>
<protein>
    <submittedName>
        <fullName evidence="1">Uncharacterized protein</fullName>
    </submittedName>
</protein>
<evidence type="ECO:0000313" key="1">
    <source>
        <dbReference type="EMBL" id="OJJ44748.1"/>
    </source>
</evidence>
<dbReference type="OrthoDB" id="4391642at2759"/>
<accession>A0A1L9SC89</accession>
<dbReference type="VEuPathDB" id="FungiDB:ASPZODRAFT_18319"/>
<keyword evidence="2" id="KW-1185">Reference proteome</keyword>
<organism evidence="1 2">
    <name type="scientific">Penicilliopsis zonata CBS 506.65</name>
    <dbReference type="NCBI Taxonomy" id="1073090"/>
    <lineage>
        <taxon>Eukaryota</taxon>
        <taxon>Fungi</taxon>
        <taxon>Dikarya</taxon>
        <taxon>Ascomycota</taxon>
        <taxon>Pezizomycotina</taxon>
        <taxon>Eurotiomycetes</taxon>
        <taxon>Eurotiomycetidae</taxon>
        <taxon>Eurotiales</taxon>
        <taxon>Aspergillaceae</taxon>
        <taxon>Penicilliopsis</taxon>
    </lineage>
</organism>
<name>A0A1L9SC89_9EURO</name>
<reference evidence="2" key="1">
    <citation type="journal article" date="2017" name="Genome Biol.">
        <title>Comparative genomics reveals high biological diversity and specific adaptations in the industrially and medically important fungal genus Aspergillus.</title>
        <authorList>
            <person name="de Vries R.P."/>
            <person name="Riley R."/>
            <person name="Wiebenga A."/>
            <person name="Aguilar-Osorio G."/>
            <person name="Amillis S."/>
            <person name="Uchima C.A."/>
            <person name="Anderluh G."/>
            <person name="Asadollahi M."/>
            <person name="Askin M."/>
            <person name="Barry K."/>
            <person name="Battaglia E."/>
            <person name="Bayram O."/>
            <person name="Benocci T."/>
            <person name="Braus-Stromeyer S.A."/>
            <person name="Caldana C."/>
            <person name="Canovas D."/>
            <person name="Cerqueira G.C."/>
            <person name="Chen F."/>
            <person name="Chen W."/>
            <person name="Choi C."/>
            <person name="Clum A."/>
            <person name="Dos Santos R.A."/>
            <person name="Damasio A.R."/>
            <person name="Diallinas G."/>
            <person name="Emri T."/>
            <person name="Fekete E."/>
            <person name="Flipphi M."/>
            <person name="Freyberg S."/>
            <person name="Gallo A."/>
            <person name="Gournas C."/>
            <person name="Habgood R."/>
            <person name="Hainaut M."/>
            <person name="Harispe M.L."/>
            <person name="Henrissat B."/>
            <person name="Hilden K.S."/>
            <person name="Hope R."/>
            <person name="Hossain A."/>
            <person name="Karabika E."/>
            <person name="Karaffa L."/>
            <person name="Karanyi Z."/>
            <person name="Krasevec N."/>
            <person name="Kuo A."/>
            <person name="Kusch H."/>
            <person name="LaButti K."/>
            <person name="Lagendijk E.L."/>
            <person name="Lapidus A."/>
            <person name="Levasseur A."/>
            <person name="Lindquist E."/>
            <person name="Lipzen A."/>
            <person name="Logrieco A.F."/>
            <person name="MacCabe A."/>
            <person name="Maekelae M.R."/>
            <person name="Malavazi I."/>
            <person name="Melin P."/>
            <person name="Meyer V."/>
            <person name="Mielnichuk N."/>
            <person name="Miskei M."/>
            <person name="Molnar A.P."/>
            <person name="Mule G."/>
            <person name="Ngan C.Y."/>
            <person name="Orejas M."/>
            <person name="Orosz E."/>
            <person name="Ouedraogo J.P."/>
            <person name="Overkamp K.M."/>
            <person name="Park H.-S."/>
            <person name="Perrone G."/>
            <person name="Piumi F."/>
            <person name="Punt P.J."/>
            <person name="Ram A.F."/>
            <person name="Ramon A."/>
            <person name="Rauscher S."/>
            <person name="Record E."/>
            <person name="Riano-Pachon D.M."/>
            <person name="Robert V."/>
            <person name="Roehrig J."/>
            <person name="Ruller R."/>
            <person name="Salamov A."/>
            <person name="Salih N.S."/>
            <person name="Samson R.A."/>
            <person name="Sandor E."/>
            <person name="Sanguinetti M."/>
            <person name="Schuetze T."/>
            <person name="Sepcic K."/>
            <person name="Shelest E."/>
            <person name="Sherlock G."/>
            <person name="Sophianopoulou V."/>
            <person name="Squina F.M."/>
            <person name="Sun H."/>
            <person name="Susca A."/>
            <person name="Todd R.B."/>
            <person name="Tsang A."/>
            <person name="Unkles S.E."/>
            <person name="van de Wiele N."/>
            <person name="van Rossen-Uffink D."/>
            <person name="Oliveira J.V."/>
            <person name="Vesth T.C."/>
            <person name="Visser J."/>
            <person name="Yu J.-H."/>
            <person name="Zhou M."/>
            <person name="Andersen M.R."/>
            <person name="Archer D.B."/>
            <person name="Baker S.E."/>
            <person name="Benoit I."/>
            <person name="Brakhage A.A."/>
            <person name="Braus G.H."/>
            <person name="Fischer R."/>
            <person name="Frisvad J.C."/>
            <person name="Goldman G.H."/>
            <person name="Houbraken J."/>
            <person name="Oakley B."/>
            <person name="Pocsi I."/>
            <person name="Scazzocchio C."/>
            <person name="Seiboth B."/>
            <person name="vanKuyk P.A."/>
            <person name="Wortman J."/>
            <person name="Dyer P.S."/>
            <person name="Grigoriev I.V."/>
        </authorList>
    </citation>
    <scope>NUCLEOTIDE SEQUENCE [LARGE SCALE GENOMIC DNA]</scope>
    <source>
        <strain evidence="2">CBS 506.65</strain>
    </source>
</reference>
<dbReference type="AlphaFoldDB" id="A0A1L9SC89"/>
<gene>
    <name evidence="1" type="ORF">ASPZODRAFT_18319</name>
</gene>